<gene>
    <name evidence="1" type="ORF">Pyn_12026</name>
</gene>
<reference evidence="1 2" key="1">
    <citation type="submission" date="2018-02" db="EMBL/GenBank/DDBJ databases">
        <title>Draft genome of wild Prunus yedoensis var. nudiflora.</title>
        <authorList>
            <person name="Baek S."/>
            <person name="Kim J.-H."/>
            <person name="Choi K."/>
            <person name="Kim G.-B."/>
            <person name="Cho A."/>
            <person name="Jang H."/>
            <person name="Shin C.-H."/>
            <person name="Yu H.-J."/>
            <person name="Mun J.-H."/>
        </authorList>
    </citation>
    <scope>NUCLEOTIDE SEQUENCE [LARGE SCALE GENOMIC DNA]</scope>
    <source>
        <strain evidence="2">cv. Jeju island</strain>
        <tissue evidence="1">Leaf</tissue>
    </source>
</reference>
<dbReference type="OrthoDB" id="1102094at2759"/>
<evidence type="ECO:0000313" key="1">
    <source>
        <dbReference type="EMBL" id="PQQ10179.1"/>
    </source>
</evidence>
<evidence type="ECO:0000313" key="2">
    <source>
        <dbReference type="Proteomes" id="UP000250321"/>
    </source>
</evidence>
<accession>A0A314YV38</accession>
<sequence>MGTESSLLSSYTFDPAFTSPDPTPTLSNLQSQCPPQLSTSSATLRVSTTPIKKEVTCVQALCLWRNSSSEINNELYKGYMKGNSEKKINEILSAYDFSNSDAKTYNVTLWYNSTTQAVVLKLCCDYHAP</sequence>
<proteinExistence type="predicted"/>
<organism evidence="1 2">
    <name type="scientific">Prunus yedoensis var. nudiflora</name>
    <dbReference type="NCBI Taxonomy" id="2094558"/>
    <lineage>
        <taxon>Eukaryota</taxon>
        <taxon>Viridiplantae</taxon>
        <taxon>Streptophyta</taxon>
        <taxon>Embryophyta</taxon>
        <taxon>Tracheophyta</taxon>
        <taxon>Spermatophyta</taxon>
        <taxon>Magnoliopsida</taxon>
        <taxon>eudicotyledons</taxon>
        <taxon>Gunneridae</taxon>
        <taxon>Pentapetalae</taxon>
        <taxon>rosids</taxon>
        <taxon>fabids</taxon>
        <taxon>Rosales</taxon>
        <taxon>Rosaceae</taxon>
        <taxon>Amygdaloideae</taxon>
        <taxon>Amygdaleae</taxon>
        <taxon>Prunus</taxon>
    </lineage>
</organism>
<name>A0A314YV38_PRUYE</name>
<dbReference type="Proteomes" id="UP000250321">
    <property type="component" value="Unassembled WGS sequence"/>
</dbReference>
<dbReference type="STRING" id="2094558.A0A314YV38"/>
<dbReference type="AlphaFoldDB" id="A0A314YV38"/>
<dbReference type="EMBL" id="PJQY01000540">
    <property type="protein sequence ID" value="PQQ10179.1"/>
    <property type="molecule type" value="Genomic_DNA"/>
</dbReference>
<protein>
    <submittedName>
        <fullName evidence="1">ABC transporter A family member 12</fullName>
    </submittedName>
</protein>
<keyword evidence="2" id="KW-1185">Reference proteome</keyword>
<comment type="caution">
    <text evidence="1">The sequence shown here is derived from an EMBL/GenBank/DDBJ whole genome shotgun (WGS) entry which is preliminary data.</text>
</comment>